<feature type="transmembrane region" description="Helical" evidence="11">
    <location>
        <begin position="29"/>
        <end position="48"/>
    </location>
</feature>
<dbReference type="PANTHER" id="PTHR30474">
    <property type="entry name" value="CELL CYCLE PROTEIN"/>
    <property type="match status" value="1"/>
</dbReference>
<feature type="transmembrane region" description="Helical" evidence="11">
    <location>
        <begin position="346"/>
        <end position="367"/>
    </location>
</feature>
<comment type="similarity">
    <text evidence="11">Belongs to the SEDS family. MrdB/RodA subfamily.</text>
</comment>
<feature type="transmembrane region" description="Helical" evidence="11">
    <location>
        <begin position="85"/>
        <end position="104"/>
    </location>
</feature>
<dbReference type="Pfam" id="PF01098">
    <property type="entry name" value="FTSW_RODA_SPOVE"/>
    <property type="match status" value="1"/>
</dbReference>
<dbReference type="Proteomes" id="UP000676649">
    <property type="component" value="Chromosome"/>
</dbReference>
<evidence type="ECO:0000256" key="8">
    <source>
        <dbReference type="ARBA" id="ARBA00022989"/>
    </source>
</evidence>
<keyword evidence="4 11" id="KW-0808">Transferase</keyword>
<evidence type="ECO:0000256" key="1">
    <source>
        <dbReference type="ARBA" id="ARBA00004141"/>
    </source>
</evidence>
<dbReference type="GO" id="GO:0051301">
    <property type="term" value="P:cell division"/>
    <property type="evidence" value="ECO:0007669"/>
    <property type="project" value="InterPro"/>
</dbReference>
<evidence type="ECO:0000256" key="9">
    <source>
        <dbReference type="ARBA" id="ARBA00023136"/>
    </source>
</evidence>
<dbReference type="PANTHER" id="PTHR30474:SF1">
    <property type="entry name" value="PEPTIDOGLYCAN GLYCOSYLTRANSFERASE MRDB"/>
    <property type="match status" value="1"/>
</dbReference>
<dbReference type="GO" id="GO:0008360">
    <property type="term" value="P:regulation of cell shape"/>
    <property type="evidence" value="ECO:0007669"/>
    <property type="project" value="UniProtKB-KW"/>
</dbReference>
<comment type="pathway">
    <text evidence="11">Cell wall biogenesis; peptidoglycan biosynthesis.</text>
</comment>
<keyword evidence="13" id="KW-1185">Reference proteome</keyword>
<name>A0A975MP51_9GAMM</name>
<organism evidence="12 13">
    <name type="scientific">Methylomonas paludis</name>
    <dbReference type="NCBI Taxonomy" id="1173101"/>
    <lineage>
        <taxon>Bacteria</taxon>
        <taxon>Pseudomonadati</taxon>
        <taxon>Pseudomonadota</taxon>
        <taxon>Gammaproteobacteria</taxon>
        <taxon>Methylococcales</taxon>
        <taxon>Methylococcaceae</taxon>
        <taxon>Methylomonas</taxon>
    </lineage>
</organism>
<feature type="transmembrane region" description="Helical" evidence="11">
    <location>
        <begin position="54"/>
        <end position="73"/>
    </location>
</feature>
<feature type="transmembrane region" description="Helical" evidence="11">
    <location>
        <begin position="171"/>
        <end position="193"/>
    </location>
</feature>
<feature type="transmembrane region" description="Helical" evidence="11">
    <location>
        <begin position="313"/>
        <end position="340"/>
    </location>
</feature>
<keyword evidence="11" id="KW-0997">Cell inner membrane</keyword>
<comment type="function">
    <text evidence="11">Peptidoglycan polymerase that is essential for cell wall elongation.</text>
</comment>
<evidence type="ECO:0000256" key="11">
    <source>
        <dbReference type="HAMAP-Rule" id="MF_02079"/>
    </source>
</evidence>
<evidence type="ECO:0000256" key="5">
    <source>
        <dbReference type="ARBA" id="ARBA00022692"/>
    </source>
</evidence>
<evidence type="ECO:0000256" key="6">
    <source>
        <dbReference type="ARBA" id="ARBA00022960"/>
    </source>
</evidence>
<keyword evidence="2 11" id="KW-1003">Cell membrane</keyword>
<dbReference type="RefSeq" id="WP_215583243.1">
    <property type="nucleotide sequence ID" value="NZ_CP073754.1"/>
</dbReference>
<dbReference type="GO" id="GO:0009252">
    <property type="term" value="P:peptidoglycan biosynthetic process"/>
    <property type="evidence" value="ECO:0007669"/>
    <property type="project" value="UniProtKB-UniRule"/>
</dbReference>
<dbReference type="InterPro" id="IPR011923">
    <property type="entry name" value="RodA/MrdB"/>
</dbReference>
<dbReference type="InterPro" id="IPR018365">
    <property type="entry name" value="Cell_cycle_FtsW-rel_CS"/>
</dbReference>
<dbReference type="AlphaFoldDB" id="A0A975MP51"/>
<evidence type="ECO:0000313" key="12">
    <source>
        <dbReference type="EMBL" id="QWF71458.1"/>
    </source>
</evidence>
<keyword evidence="10 11" id="KW-0961">Cell wall biogenesis/degradation</keyword>
<evidence type="ECO:0000256" key="7">
    <source>
        <dbReference type="ARBA" id="ARBA00022984"/>
    </source>
</evidence>
<feature type="transmembrane region" description="Helical" evidence="11">
    <location>
        <begin position="280"/>
        <end position="301"/>
    </location>
</feature>
<keyword evidence="9 11" id="KW-0472">Membrane</keyword>
<sequence length="376" mass="41054">MKNETRQEHFNSPSLIGNLLRKLHIDIPLLLGLLMICALSFVILYSAGGQKIAVLIRHGTHMGLALLLMTVLAHINPRQFQNFSLVLFTICVLLLLAVMVMGQIGKGAQRWLDLGFFRFQPSELTKLSAPMMVAWYLSEHALPPKAKHVAIATGFLSLPVLLIAKQPDLGTALLVASSGAAVLFFAGLSWWVMLGGITLLGCLTPLLWHFMREYQRNRVLTFINPEADPMGAGYHIIQSKIAIGSGGINGKGWLGSSQAELDFLPESSTDFIFAVFAEEFGLFGCVGLLLLYLLVISRCFYIAVQAQDTYGRLLAGSLAFTFFVYVFVNIGMVIGVLPVVGVPLPMVSYGGTSMVTLMAGFGILMSIHTHRKLLPV</sequence>
<dbReference type="GO" id="GO:0015648">
    <property type="term" value="F:lipid-linked peptidoglycan transporter activity"/>
    <property type="evidence" value="ECO:0007669"/>
    <property type="project" value="TreeGrafter"/>
</dbReference>
<keyword evidence="7 11" id="KW-0573">Peptidoglycan synthesis</keyword>
<comment type="catalytic activity">
    <reaction evidence="11">
        <text>[GlcNAc-(1-&gt;4)-Mur2Ac(oyl-L-Ala-gamma-D-Glu-L-Lys-D-Ala-D-Ala)](n)-di-trans,octa-cis-undecaprenyl diphosphate + beta-D-GlcNAc-(1-&gt;4)-Mur2Ac(oyl-L-Ala-gamma-D-Glu-L-Lys-D-Ala-D-Ala)-di-trans,octa-cis-undecaprenyl diphosphate = [GlcNAc-(1-&gt;4)-Mur2Ac(oyl-L-Ala-gamma-D-Glu-L-Lys-D-Ala-D-Ala)](n+1)-di-trans,octa-cis-undecaprenyl diphosphate + di-trans,octa-cis-undecaprenyl diphosphate + H(+)</text>
        <dbReference type="Rhea" id="RHEA:23708"/>
        <dbReference type="Rhea" id="RHEA-COMP:9602"/>
        <dbReference type="Rhea" id="RHEA-COMP:9603"/>
        <dbReference type="ChEBI" id="CHEBI:15378"/>
        <dbReference type="ChEBI" id="CHEBI:58405"/>
        <dbReference type="ChEBI" id="CHEBI:60033"/>
        <dbReference type="ChEBI" id="CHEBI:78435"/>
        <dbReference type="EC" id="2.4.99.28"/>
    </reaction>
</comment>
<dbReference type="GO" id="GO:0008955">
    <property type="term" value="F:peptidoglycan glycosyltransferase activity"/>
    <property type="evidence" value="ECO:0007669"/>
    <property type="project" value="UniProtKB-UniRule"/>
</dbReference>
<accession>A0A975MP51</accession>
<reference evidence="12" key="1">
    <citation type="submission" date="2021-04" db="EMBL/GenBank/DDBJ databases">
        <title>Draft genome sequence data of methanotrophic Methylovulum sp. strain S1L and Methylomonas sp. strain S2AM isolated from boreal lake water columns.</title>
        <authorList>
            <person name="Rissanen A.J."/>
            <person name="Mangayil R."/>
            <person name="Svenning M.M."/>
            <person name="Khanongnuch R."/>
        </authorList>
    </citation>
    <scope>NUCLEOTIDE SEQUENCE</scope>
    <source>
        <strain evidence="12">S2AM</strain>
    </source>
</reference>
<dbReference type="EC" id="2.4.99.28" evidence="11"/>
<dbReference type="GO" id="GO:0005886">
    <property type="term" value="C:plasma membrane"/>
    <property type="evidence" value="ECO:0007669"/>
    <property type="project" value="UniProtKB-SubCell"/>
</dbReference>
<comment type="subcellular location">
    <subcellularLocation>
        <location evidence="11">Cell inner membrane</location>
        <topology evidence="11">Multi-pass membrane protein</topology>
    </subcellularLocation>
    <subcellularLocation>
        <location evidence="1">Membrane</location>
        <topology evidence="1">Multi-pass membrane protein</topology>
    </subcellularLocation>
</comment>
<dbReference type="NCBIfam" id="TIGR02210">
    <property type="entry name" value="rodA_shape"/>
    <property type="match status" value="1"/>
</dbReference>
<dbReference type="KEGG" id="mpad:KEF85_02965"/>
<keyword evidence="3 11" id="KW-0328">Glycosyltransferase</keyword>
<dbReference type="GO" id="GO:0071555">
    <property type="term" value="P:cell wall organization"/>
    <property type="evidence" value="ECO:0007669"/>
    <property type="project" value="UniProtKB-KW"/>
</dbReference>
<keyword evidence="6 11" id="KW-0133">Cell shape</keyword>
<dbReference type="InterPro" id="IPR001182">
    <property type="entry name" value="FtsW/RodA"/>
</dbReference>
<dbReference type="HAMAP" id="MF_02079">
    <property type="entry name" value="PGT_RodA"/>
    <property type="match status" value="1"/>
</dbReference>
<feature type="transmembrane region" description="Helical" evidence="11">
    <location>
        <begin position="146"/>
        <end position="164"/>
    </location>
</feature>
<dbReference type="GO" id="GO:0032153">
    <property type="term" value="C:cell division site"/>
    <property type="evidence" value="ECO:0007669"/>
    <property type="project" value="TreeGrafter"/>
</dbReference>
<evidence type="ECO:0000256" key="10">
    <source>
        <dbReference type="ARBA" id="ARBA00023316"/>
    </source>
</evidence>
<dbReference type="PROSITE" id="PS00428">
    <property type="entry name" value="FTSW_RODA_SPOVE"/>
    <property type="match status" value="1"/>
</dbReference>
<dbReference type="EMBL" id="CP073754">
    <property type="protein sequence ID" value="QWF71458.1"/>
    <property type="molecule type" value="Genomic_DNA"/>
</dbReference>
<keyword evidence="5 11" id="KW-0812">Transmembrane</keyword>
<keyword evidence="8 11" id="KW-1133">Transmembrane helix</keyword>
<proteinExistence type="inferred from homology"/>
<evidence type="ECO:0000313" key="13">
    <source>
        <dbReference type="Proteomes" id="UP000676649"/>
    </source>
</evidence>
<protein>
    <recommendedName>
        <fullName evidence="11">Peptidoglycan glycosyltransferase MrdB</fullName>
        <shortName evidence="11">PGT</shortName>
        <ecNumber evidence="11">2.4.99.28</ecNumber>
    </recommendedName>
    <alternativeName>
        <fullName evidence="11">Cell elongation protein RodA</fullName>
    </alternativeName>
    <alternativeName>
        <fullName evidence="11">Cell wall polymerase</fullName>
    </alternativeName>
    <alternativeName>
        <fullName evidence="11">Peptidoglycan polymerase</fullName>
        <shortName evidence="11">PG polymerase</shortName>
    </alternativeName>
</protein>
<gene>
    <name evidence="11 12" type="primary">rodA</name>
    <name evidence="11" type="synonym">mrdB</name>
    <name evidence="12" type="ORF">KEF85_02965</name>
</gene>
<evidence type="ECO:0000256" key="4">
    <source>
        <dbReference type="ARBA" id="ARBA00022679"/>
    </source>
</evidence>
<evidence type="ECO:0000256" key="3">
    <source>
        <dbReference type="ARBA" id="ARBA00022676"/>
    </source>
</evidence>
<evidence type="ECO:0000256" key="2">
    <source>
        <dbReference type="ARBA" id="ARBA00022475"/>
    </source>
</evidence>